<comment type="caution">
    <text evidence="2">The sequence shown here is derived from an EMBL/GenBank/DDBJ whole genome shotgun (WGS) entry which is preliminary data.</text>
</comment>
<organism evidence="2 3">
    <name type="scientific">Wuchereria bancrofti</name>
    <dbReference type="NCBI Taxonomy" id="6293"/>
    <lineage>
        <taxon>Eukaryota</taxon>
        <taxon>Metazoa</taxon>
        <taxon>Ecdysozoa</taxon>
        <taxon>Nematoda</taxon>
        <taxon>Chromadorea</taxon>
        <taxon>Rhabditida</taxon>
        <taxon>Spirurina</taxon>
        <taxon>Spiruromorpha</taxon>
        <taxon>Filarioidea</taxon>
        <taxon>Onchocercidae</taxon>
        <taxon>Wuchereria</taxon>
    </lineage>
</organism>
<evidence type="ECO:0000313" key="3">
    <source>
        <dbReference type="Proteomes" id="UP000004810"/>
    </source>
</evidence>
<evidence type="ECO:0000313" key="2">
    <source>
        <dbReference type="EMBL" id="EJW82867.1"/>
    </source>
</evidence>
<evidence type="ECO:0000256" key="1">
    <source>
        <dbReference type="SAM" id="Phobius"/>
    </source>
</evidence>
<dbReference type="EMBL" id="ADBV01002583">
    <property type="protein sequence ID" value="EJW82867.1"/>
    <property type="molecule type" value="Genomic_DNA"/>
</dbReference>
<name>J9F088_WUCBA</name>
<reference evidence="3" key="1">
    <citation type="submission" date="2012-08" db="EMBL/GenBank/DDBJ databases">
        <title>The Genome Sequence of Wuchereria bancrofti.</title>
        <authorList>
            <person name="Nutman T.B."/>
            <person name="Fink D.L."/>
            <person name="Russ C."/>
            <person name="Young S."/>
            <person name="Zeng Q."/>
            <person name="Koehrsen M."/>
            <person name="Alvarado L."/>
            <person name="Berlin A."/>
            <person name="Chapman S.B."/>
            <person name="Chen Z."/>
            <person name="Freedman E."/>
            <person name="Gellesch M."/>
            <person name="Goldberg J."/>
            <person name="Griggs A."/>
            <person name="Gujja S."/>
            <person name="Heilman E.R."/>
            <person name="Heiman D."/>
            <person name="Hepburn T."/>
            <person name="Howarth C."/>
            <person name="Jen D."/>
            <person name="Larson L."/>
            <person name="Lewis B."/>
            <person name="Mehta T."/>
            <person name="Park D."/>
            <person name="Pearson M."/>
            <person name="Roberts A."/>
            <person name="Saif S."/>
            <person name="Shea T."/>
            <person name="Shenoy N."/>
            <person name="Sisk P."/>
            <person name="Stolte C."/>
            <person name="Sykes S."/>
            <person name="Walk T."/>
            <person name="White J."/>
            <person name="Yandava C."/>
            <person name="Haas B."/>
            <person name="Henn M.R."/>
            <person name="Nusbaum C."/>
            <person name="Birren B."/>
        </authorList>
    </citation>
    <scope>NUCLEOTIDE SEQUENCE [LARGE SCALE GENOMIC DNA]</scope>
    <source>
        <strain evidence="3">NA</strain>
    </source>
</reference>
<dbReference type="AlphaFoldDB" id="J9F088"/>
<sequence length="187" mass="21280">MTGFQLQISMQNAKFHTEIVVLQNGTQYQPYVLIFSSSSDPVQVNLINIALKGFNFSSINNELNHIWTCHFHYNFNVRLCVTTSHFCQQILSMKHRTFQISALKRSNSNDMFVTRIADLTAIAVSVGTIIVAFLYIPLIIMKITEMNERVNSLLCHKVFTVFCTHSTENLLQLQKSSNSKITLSVSI</sequence>
<gene>
    <name evidence="2" type="ORF">WUBG_06223</name>
</gene>
<proteinExistence type="predicted"/>
<keyword evidence="1" id="KW-1133">Transmembrane helix</keyword>
<keyword evidence="1" id="KW-0812">Transmembrane</keyword>
<keyword evidence="1" id="KW-0472">Membrane</keyword>
<protein>
    <submittedName>
        <fullName evidence="2">Uncharacterized protein</fullName>
    </submittedName>
</protein>
<accession>J9F088</accession>
<feature type="transmembrane region" description="Helical" evidence="1">
    <location>
        <begin position="119"/>
        <end position="140"/>
    </location>
</feature>
<dbReference type="Proteomes" id="UP000004810">
    <property type="component" value="Unassembled WGS sequence"/>
</dbReference>